<name>A0A5R9GQ78_9PROT</name>
<keyword evidence="1" id="KW-1133">Transmembrane helix</keyword>
<proteinExistence type="predicted"/>
<gene>
    <name evidence="2" type="ORF">FEF65_09745</name>
</gene>
<feature type="transmembrane region" description="Helical" evidence="1">
    <location>
        <begin position="104"/>
        <end position="125"/>
    </location>
</feature>
<dbReference type="Proteomes" id="UP000306585">
    <property type="component" value="Unassembled WGS sequence"/>
</dbReference>
<feature type="transmembrane region" description="Helical" evidence="1">
    <location>
        <begin position="28"/>
        <end position="48"/>
    </location>
</feature>
<accession>A0A5R9GQ78</accession>
<comment type="caution">
    <text evidence="2">The sequence shown here is derived from an EMBL/GenBank/DDBJ whole genome shotgun (WGS) entry which is preliminary data.</text>
</comment>
<keyword evidence="1" id="KW-0472">Membrane</keyword>
<evidence type="ECO:0000313" key="2">
    <source>
        <dbReference type="EMBL" id="TLS66447.1"/>
    </source>
</evidence>
<evidence type="ECO:0000313" key="3">
    <source>
        <dbReference type="Proteomes" id="UP000306585"/>
    </source>
</evidence>
<organism evidence="2 3">
    <name type="scientific">Mariprofundus erugo</name>
    <dbReference type="NCBI Taxonomy" id="2528639"/>
    <lineage>
        <taxon>Bacteria</taxon>
        <taxon>Pseudomonadati</taxon>
        <taxon>Pseudomonadota</taxon>
        <taxon>Candidatius Mariprofundia</taxon>
        <taxon>Mariprofundales</taxon>
        <taxon>Mariprofundaceae</taxon>
        <taxon>Mariprofundus</taxon>
    </lineage>
</organism>
<protein>
    <submittedName>
        <fullName evidence="2">Uncharacterized protein</fullName>
    </submittedName>
</protein>
<reference evidence="2 3" key="1">
    <citation type="journal article" date="2019" name="Appl. Environ. Microbiol.">
        <title>Environmental Evidence and Genomic Insight of Iron-oxidizing Bacteria Preference Towards More Corrosion Resistant Stainless Steel at Higher Salinities.</title>
        <authorList>
            <person name="Garrison C.E."/>
            <person name="Price K.A."/>
            <person name="Field E.K."/>
        </authorList>
    </citation>
    <scope>NUCLEOTIDE SEQUENCE [LARGE SCALE GENOMIC DNA]</scope>
    <source>
        <strain evidence="2 3">P3</strain>
    </source>
</reference>
<feature type="transmembrane region" description="Helical" evidence="1">
    <location>
        <begin position="60"/>
        <end position="84"/>
    </location>
</feature>
<sequence>MTMSVLLVLISFAVMATALVLRRNRSLHIPLMGSVMIFDLLFPIWLYLTHDWIKRLIDHGELLSFLIWAHLFLVLTLYALYVLQMQAGRQLLAGDSEARPGHAVQSRGIVIVRLFVFMTGALLIAPD</sequence>
<dbReference type="AlphaFoldDB" id="A0A5R9GQ78"/>
<keyword evidence="1" id="KW-0812">Transmembrane</keyword>
<evidence type="ECO:0000256" key="1">
    <source>
        <dbReference type="SAM" id="Phobius"/>
    </source>
</evidence>
<keyword evidence="3" id="KW-1185">Reference proteome</keyword>
<dbReference type="EMBL" id="VBRY01000009">
    <property type="protein sequence ID" value="TLS66447.1"/>
    <property type="molecule type" value="Genomic_DNA"/>
</dbReference>